<dbReference type="EMBL" id="JABFAI010000342">
    <property type="protein sequence ID" value="KAF4946001.1"/>
    <property type="molecule type" value="Genomic_DNA"/>
</dbReference>
<evidence type="ECO:0000256" key="1">
    <source>
        <dbReference type="SAM" id="MobiDB-lite"/>
    </source>
</evidence>
<feature type="transmembrane region" description="Helical" evidence="2">
    <location>
        <begin position="137"/>
        <end position="160"/>
    </location>
</feature>
<accession>A0A8H4SUX8</accession>
<dbReference type="AlphaFoldDB" id="A0A8H4SUX8"/>
<keyword evidence="2" id="KW-0812">Transmembrane</keyword>
<name>A0A8H4SUX8_9HYPO</name>
<reference evidence="3" key="2">
    <citation type="submission" date="2020-05" db="EMBL/GenBank/DDBJ databases">
        <authorList>
            <person name="Kim H.-S."/>
            <person name="Proctor R.H."/>
            <person name="Brown D.W."/>
        </authorList>
    </citation>
    <scope>NUCLEOTIDE SEQUENCE</scope>
    <source>
        <strain evidence="3">NRRL 45417</strain>
    </source>
</reference>
<comment type="caution">
    <text evidence="3">The sequence shown here is derived from an EMBL/GenBank/DDBJ whole genome shotgun (WGS) entry which is preliminary data.</text>
</comment>
<dbReference type="Proteomes" id="UP000604273">
    <property type="component" value="Unassembled WGS sequence"/>
</dbReference>
<proteinExistence type="predicted"/>
<evidence type="ECO:0000313" key="3">
    <source>
        <dbReference type="EMBL" id="KAF4946001.1"/>
    </source>
</evidence>
<organism evidence="3 4">
    <name type="scientific">Fusarium gaditjirri</name>
    <dbReference type="NCBI Taxonomy" id="282569"/>
    <lineage>
        <taxon>Eukaryota</taxon>
        <taxon>Fungi</taxon>
        <taxon>Dikarya</taxon>
        <taxon>Ascomycota</taxon>
        <taxon>Pezizomycotina</taxon>
        <taxon>Sordariomycetes</taxon>
        <taxon>Hypocreomycetidae</taxon>
        <taxon>Hypocreales</taxon>
        <taxon>Nectriaceae</taxon>
        <taxon>Fusarium</taxon>
        <taxon>Fusarium nisikadoi species complex</taxon>
    </lineage>
</organism>
<evidence type="ECO:0000313" key="4">
    <source>
        <dbReference type="Proteomes" id="UP000604273"/>
    </source>
</evidence>
<keyword evidence="2" id="KW-1133">Transmembrane helix</keyword>
<reference evidence="3" key="1">
    <citation type="journal article" date="2020" name="BMC Genomics">
        <title>Correction to: Identification and distribution of gene clusters required for synthesis of sphingolipid metabolism inhibitors in diverse species of the filamentous fungus Fusarium.</title>
        <authorList>
            <person name="Kim H.S."/>
            <person name="Lohmar J.M."/>
            <person name="Busman M."/>
            <person name="Brown D.W."/>
            <person name="Naumann T.A."/>
            <person name="Divon H.H."/>
            <person name="Lysoe E."/>
            <person name="Uhlig S."/>
            <person name="Proctor R.H."/>
        </authorList>
    </citation>
    <scope>NUCLEOTIDE SEQUENCE</scope>
    <source>
        <strain evidence="3">NRRL 45417</strain>
    </source>
</reference>
<sequence>MVKSTQEVFDEIKAELGVRRGALSLSTNSSDDYFLFSKHWKSLQQILQAIGEELAAVQETIEKWESREHGRGQEWPRWTRNDERKYRSKIKKLLGSNRRRIKDLRILRTGINQLNEMLVRAQDQVRQDLSLRGAKNVLFLTYVTVVLLPLGFVSSLFSMGQVPRGIVLRSMIMIGGIVERIFRAASLYTLDTMKRSAFLKERQEPERQEQRRESRGWGQ</sequence>
<feature type="region of interest" description="Disordered" evidence="1">
    <location>
        <begin position="200"/>
        <end position="219"/>
    </location>
</feature>
<protein>
    <submittedName>
        <fullName evidence="3">Uncharacterized protein</fullName>
    </submittedName>
</protein>
<dbReference type="OrthoDB" id="5361176at2759"/>
<evidence type="ECO:0000256" key="2">
    <source>
        <dbReference type="SAM" id="Phobius"/>
    </source>
</evidence>
<keyword evidence="4" id="KW-1185">Reference proteome</keyword>
<keyword evidence="2" id="KW-0472">Membrane</keyword>
<gene>
    <name evidence="3" type="ORF">FGADI_11504</name>
</gene>